<keyword evidence="2" id="KW-1185">Reference proteome</keyword>
<accession>A0A4R1FLX3</accession>
<comment type="caution">
    <text evidence="1">The sequence shown here is derived from an EMBL/GenBank/DDBJ whole genome shotgun (WGS) entry which is preliminary data.</text>
</comment>
<dbReference type="AlphaFoldDB" id="A0A4R1FLX3"/>
<protein>
    <submittedName>
        <fullName evidence="1">Excreted virulence factor EspC (Type VII ESX diderm)</fullName>
    </submittedName>
</protein>
<dbReference type="STRING" id="1210063.GCA_001612665_01717"/>
<gene>
    <name evidence="1" type="ORF">DFR71_5011</name>
</gene>
<name>A0A4R1FLX3_9NOCA</name>
<reference evidence="1 2" key="1">
    <citation type="submission" date="2019-03" db="EMBL/GenBank/DDBJ databases">
        <title>Genomic Encyclopedia of Type Strains, Phase IV (KMG-IV): sequencing the most valuable type-strain genomes for metagenomic binning, comparative biology and taxonomic classification.</title>
        <authorList>
            <person name="Goeker M."/>
        </authorList>
    </citation>
    <scope>NUCLEOTIDE SEQUENCE [LARGE SCALE GENOMIC DNA]</scope>
    <source>
        <strain evidence="1 2">DSM 44684</strain>
    </source>
</reference>
<evidence type="ECO:0000313" key="2">
    <source>
        <dbReference type="Proteomes" id="UP000294856"/>
    </source>
</evidence>
<sequence>MRLPALDQKEGEVGDSVTVDPTALRKAASNLKASAADIGTCSADVKGWSFTAAQAGRDYGAEGTKVGGVIGKVETWLKNWQTAIDKTGVQFGTSADTYATVDDANVKKITAAGVNL</sequence>
<proteinExistence type="predicted"/>
<dbReference type="EMBL" id="SMFR01000004">
    <property type="protein sequence ID" value="TCJ94412.1"/>
    <property type="molecule type" value="Genomic_DNA"/>
</dbReference>
<organism evidence="1 2">
    <name type="scientific">Nocardia alba</name>
    <dbReference type="NCBI Taxonomy" id="225051"/>
    <lineage>
        <taxon>Bacteria</taxon>
        <taxon>Bacillati</taxon>
        <taxon>Actinomycetota</taxon>
        <taxon>Actinomycetes</taxon>
        <taxon>Mycobacteriales</taxon>
        <taxon>Nocardiaceae</taxon>
        <taxon>Nocardia</taxon>
    </lineage>
</organism>
<evidence type="ECO:0000313" key="1">
    <source>
        <dbReference type="EMBL" id="TCJ94412.1"/>
    </source>
</evidence>
<dbReference type="Proteomes" id="UP000294856">
    <property type="component" value="Unassembled WGS sequence"/>
</dbReference>